<feature type="domain" description="N-acetyltransferase" evidence="1">
    <location>
        <begin position="26"/>
        <end position="158"/>
    </location>
</feature>
<accession>A0ABT9IU47</accession>
<dbReference type="PROSITE" id="PS51186">
    <property type="entry name" value="GNAT"/>
    <property type="match status" value="1"/>
</dbReference>
<dbReference type="Gene3D" id="3.40.630.30">
    <property type="match status" value="1"/>
</dbReference>
<sequence length="158" mass="17576">MFDMLVKLYDLSDEIVSLEELKKEGITIKRALAPDKFNIIEYVKDEFYDNWAGECDVAFSNKPISCFIAVKDKQVVGFACYDATAKGFFGPTGVSENVRGLGIGRALLYKSLISMREEGYGYAIIGAVDEAADFYKKTVHAVEIENSSPGVYERLISN</sequence>
<evidence type="ECO:0000313" key="3">
    <source>
        <dbReference type="Proteomes" id="UP001231941"/>
    </source>
</evidence>
<dbReference type="Proteomes" id="UP001231941">
    <property type="component" value="Unassembled WGS sequence"/>
</dbReference>
<comment type="caution">
    <text evidence="2">The sequence shown here is derived from an EMBL/GenBank/DDBJ whole genome shotgun (WGS) entry which is preliminary data.</text>
</comment>
<evidence type="ECO:0000259" key="1">
    <source>
        <dbReference type="PROSITE" id="PS51186"/>
    </source>
</evidence>
<dbReference type="CDD" id="cd04301">
    <property type="entry name" value="NAT_SF"/>
    <property type="match status" value="1"/>
</dbReference>
<dbReference type="Pfam" id="PF00583">
    <property type="entry name" value="Acetyltransf_1"/>
    <property type="match status" value="1"/>
</dbReference>
<dbReference type="InterPro" id="IPR016181">
    <property type="entry name" value="Acyl_CoA_acyltransferase"/>
</dbReference>
<dbReference type="EMBL" id="JAVAMP010000001">
    <property type="protein sequence ID" value="MDP5272873.1"/>
    <property type="molecule type" value="Genomic_DNA"/>
</dbReference>
<dbReference type="RefSeq" id="WP_305990176.1">
    <property type="nucleotide sequence ID" value="NZ_JAVAMP010000001.1"/>
</dbReference>
<gene>
    <name evidence="2" type="ORF">Q5Y73_02015</name>
</gene>
<evidence type="ECO:0000313" key="2">
    <source>
        <dbReference type="EMBL" id="MDP5272873.1"/>
    </source>
</evidence>
<protein>
    <submittedName>
        <fullName evidence="2">GNAT family N-acetyltransferase</fullName>
    </submittedName>
</protein>
<dbReference type="InterPro" id="IPR000182">
    <property type="entry name" value="GNAT_dom"/>
</dbReference>
<dbReference type="SUPFAM" id="SSF55729">
    <property type="entry name" value="Acyl-CoA N-acyltransferases (Nat)"/>
    <property type="match status" value="1"/>
</dbReference>
<proteinExistence type="predicted"/>
<reference evidence="2 3" key="1">
    <citation type="submission" date="2023-08" db="EMBL/GenBank/DDBJ databases">
        <authorList>
            <person name="Park J.-S."/>
        </authorList>
    </citation>
    <scope>NUCLEOTIDE SEQUENCE [LARGE SCALE GENOMIC DNA]</scope>
    <source>
        <strain evidence="2 3">2205SS18-9</strain>
    </source>
</reference>
<name>A0ABT9IU47_9BACL</name>
<keyword evidence="3" id="KW-1185">Reference proteome</keyword>
<organism evidence="2 3">
    <name type="scientific">Chengkuizengella axinellae</name>
    <dbReference type="NCBI Taxonomy" id="3064388"/>
    <lineage>
        <taxon>Bacteria</taxon>
        <taxon>Bacillati</taxon>
        <taxon>Bacillota</taxon>
        <taxon>Bacilli</taxon>
        <taxon>Bacillales</taxon>
        <taxon>Paenibacillaceae</taxon>
        <taxon>Chengkuizengella</taxon>
    </lineage>
</organism>